<protein>
    <submittedName>
        <fullName evidence="2">Uncharacterized protein</fullName>
    </submittedName>
</protein>
<comment type="caution">
    <text evidence="2">The sequence shown here is derived from an EMBL/GenBank/DDBJ whole genome shotgun (WGS) entry which is preliminary data.</text>
</comment>
<proteinExistence type="predicted"/>
<sequence>MSSPDFASNSSNPPQSAEVSMSAAALGMILEAQQRVMHEALARRDQMERNGFSVRCPRGTRAGKPRRRKKSGRKVDPEVPNKDADAEVFGGLVHERDGEEVGVQHNVSTAPLAAGAASSAILFDILGKISGAFLATEPRPRRRHDLPLRVRLRLRPRFTRRGSFVLTAALLFSLGGPLVSSLPNKACYGRIFPGVLSNQHLIQTHDISEPAEEDTAGMLDAESQSHQEIFYRSQRRDLKNQGTQ</sequence>
<dbReference type="AlphaFoldDB" id="A0A8H7CES2"/>
<feature type="compositionally biased region" description="Polar residues" evidence="1">
    <location>
        <begin position="1"/>
        <end position="19"/>
    </location>
</feature>
<accession>A0A8H7CES2</accession>
<dbReference type="Proteomes" id="UP000620124">
    <property type="component" value="Unassembled WGS sequence"/>
</dbReference>
<keyword evidence="3" id="KW-1185">Reference proteome</keyword>
<feature type="region of interest" description="Disordered" evidence="1">
    <location>
        <begin position="1"/>
        <end position="20"/>
    </location>
</feature>
<name>A0A8H7CES2_9AGAR</name>
<feature type="compositionally biased region" description="Basic residues" evidence="1">
    <location>
        <begin position="61"/>
        <end position="72"/>
    </location>
</feature>
<feature type="compositionally biased region" description="Basic and acidic residues" evidence="1">
    <location>
        <begin position="73"/>
        <end position="83"/>
    </location>
</feature>
<dbReference type="OrthoDB" id="3016468at2759"/>
<feature type="region of interest" description="Disordered" evidence="1">
    <location>
        <begin position="43"/>
        <end position="83"/>
    </location>
</feature>
<gene>
    <name evidence="2" type="ORF">MVEN_02388100</name>
</gene>
<organism evidence="2 3">
    <name type="scientific">Mycena venus</name>
    <dbReference type="NCBI Taxonomy" id="2733690"/>
    <lineage>
        <taxon>Eukaryota</taxon>
        <taxon>Fungi</taxon>
        <taxon>Dikarya</taxon>
        <taxon>Basidiomycota</taxon>
        <taxon>Agaricomycotina</taxon>
        <taxon>Agaricomycetes</taxon>
        <taxon>Agaricomycetidae</taxon>
        <taxon>Agaricales</taxon>
        <taxon>Marasmiineae</taxon>
        <taxon>Mycenaceae</taxon>
        <taxon>Mycena</taxon>
    </lineage>
</organism>
<evidence type="ECO:0000313" key="2">
    <source>
        <dbReference type="EMBL" id="KAF7332833.1"/>
    </source>
</evidence>
<evidence type="ECO:0000256" key="1">
    <source>
        <dbReference type="SAM" id="MobiDB-lite"/>
    </source>
</evidence>
<dbReference type="EMBL" id="JACAZI010000031">
    <property type="protein sequence ID" value="KAF7332833.1"/>
    <property type="molecule type" value="Genomic_DNA"/>
</dbReference>
<evidence type="ECO:0000313" key="3">
    <source>
        <dbReference type="Proteomes" id="UP000620124"/>
    </source>
</evidence>
<reference evidence="2" key="1">
    <citation type="submission" date="2020-05" db="EMBL/GenBank/DDBJ databases">
        <title>Mycena genomes resolve the evolution of fungal bioluminescence.</title>
        <authorList>
            <person name="Tsai I.J."/>
        </authorList>
    </citation>
    <scope>NUCLEOTIDE SEQUENCE</scope>
    <source>
        <strain evidence="2">CCC161011</strain>
    </source>
</reference>